<proteinExistence type="predicted"/>
<organism evidence="1 2">
    <name type="scientific">Actinokineospora iranica</name>
    <dbReference type="NCBI Taxonomy" id="1271860"/>
    <lineage>
        <taxon>Bacteria</taxon>
        <taxon>Bacillati</taxon>
        <taxon>Actinomycetota</taxon>
        <taxon>Actinomycetes</taxon>
        <taxon>Pseudonocardiales</taxon>
        <taxon>Pseudonocardiaceae</taxon>
        <taxon>Actinokineospora</taxon>
    </lineage>
</organism>
<dbReference type="STRING" id="1271860.SAMN05216174_108146"/>
<evidence type="ECO:0000313" key="2">
    <source>
        <dbReference type="Proteomes" id="UP000199501"/>
    </source>
</evidence>
<gene>
    <name evidence="1" type="ORF">SAMN05216174_108146</name>
</gene>
<name>A0A1G6SSG4_9PSEU</name>
<dbReference type="EMBL" id="FMZZ01000008">
    <property type="protein sequence ID" value="SDD19738.1"/>
    <property type="molecule type" value="Genomic_DNA"/>
</dbReference>
<accession>A0A1G6SSG4</accession>
<reference evidence="2" key="1">
    <citation type="submission" date="2016-10" db="EMBL/GenBank/DDBJ databases">
        <authorList>
            <person name="Varghese N."/>
            <person name="Submissions S."/>
        </authorList>
    </citation>
    <scope>NUCLEOTIDE SEQUENCE [LARGE SCALE GENOMIC DNA]</scope>
    <source>
        <strain evidence="2">IBRC-M 10403</strain>
    </source>
</reference>
<protein>
    <submittedName>
        <fullName evidence="1">Uncharacterized protein</fullName>
    </submittedName>
</protein>
<keyword evidence="2" id="KW-1185">Reference proteome</keyword>
<sequence>MVRHAFDEGQRVGLAEGLFGELAEPVGGGGDAVVVVRGEWRKSFRSDEINCVEVRQDLAAVREMISGLAR</sequence>
<evidence type="ECO:0000313" key="1">
    <source>
        <dbReference type="EMBL" id="SDD19738.1"/>
    </source>
</evidence>
<dbReference type="Proteomes" id="UP000199501">
    <property type="component" value="Unassembled WGS sequence"/>
</dbReference>
<dbReference type="AlphaFoldDB" id="A0A1G6SSG4"/>